<reference evidence="2 3" key="1">
    <citation type="journal article" date="2012" name="J. Bacteriol.">
        <title>Whole-Genome Sequences of Borrelia bissettii, Borrelia valaisiana, and Borrelia spielmanii.</title>
        <authorList>
            <person name="Schutzer S.E."/>
            <person name="Fraser-Liggett C.M."/>
            <person name="Qiu W.G."/>
            <person name="Kraiczy P."/>
            <person name="Mongodin E.F."/>
            <person name="Dunn J.J."/>
            <person name="Luft B.J."/>
            <person name="Casjens S.R."/>
        </authorList>
    </citation>
    <scope>NUCLEOTIDE SEQUENCE [LARGE SCALE GENOMIC DNA]</scope>
    <source>
        <strain evidence="2 3">VS116</strain>
        <plasmid evidence="2">VS116_lp36</plasmid>
    </source>
</reference>
<dbReference type="Proteomes" id="UP000006163">
    <property type="component" value="Plasmid VS116_lp36"/>
</dbReference>
<feature type="transmembrane region" description="Helical" evidence="1">
    <location>
        <begin position="15"/>
        <end position="37"/>
    </location>
</feature>
<dbReference type="HOGENOM" id="CLU_3266635_0_0_12"/>
<dbReference type="AlphaFoldDB" id="C0R8M0"/>
<protein>
    <submittedName>
        <fullName evidence="2">Uncharacterized protein</fullName>
    </submittedName>
</protein>
<evidence type="ECO:0000256" key="1">
    <source>
        <dbReference type="SAM" id="Phobius"/>
    </source>
</evidence>
<organism evidence="2 3">
    <name type="scientific">Borreliella valaisiana VS116</name>
    <dbReference type="NCBI Taxonomy" id="445987"/>
    <lineage>
        <taxon>Bacteria</taxon>
        <taxon>Pseudomonadati</taxon>
        <taxon>Spirochaetota</taxon>
        <taxon>Spirochaetia</taxon>
        <taxon>Spirochaetales</taxon>
        <taxon>Borreliaceae</taxon>
        <taxon>Borreliella</taxon>
    </lineage>
</organism>
<evidence type="ECO:0000313" key="2">
    <source>
        <dbReference type="EMBL" id="ACN52812.1"/>
    </source>
</evidence>
<evidence type="ECO:0000313" key="3">
    <source>
        <dbReference type="Proteomes" id="UP000006163"/>
    </source>
</evidence>
<name>C0R8M0_BORVA</name>
<keyword evidence="1" id="KW-1133">Transmembrane helix</keyword>
<dbReference type="EMBL" id="CP001436">
    <property type="protein sequence ID" value="ACN52812.1"/>
    <property type="molecule type" value="Genomic_DNA"/>
</dbReference>
<keyword evidence="1" id="KW-0472">Membrane</keyword>
<keyword evidence="2" id="KW-0614">Plasmid</keyword>
<keyword evidence="1" id="KW-0812">Transmembrane</keyword>
<gene>
    <name evidence="2" type="ORF">BVAVS116_K0027</name>
</gene>
<proteinExistence type="predicted"/>
<sequence>MLKPFCFFNNFPWNFLSLFSFLANIYNYWFSCFYRLLKNYK</sequence>
<accession>C0R8M0</accession>
<geneLocation type="plasmid" evidence="2 3">
    <name>VS116_lp36</name>
</geneLocation>
<keyword evidence="3" id="KW-1185">Reference proteome</keyword>